<gene>
    <name evidence="1" type="ORF">LCGC14_1239390</name>
</gene>
<reference evidence="1" key="1">
    <citation type="journal article" date="2015" name="Nature">
        <title>Complex archaea that bridge the gap between prokaryotes and eukaryotes.</title>
        <authorList>
            <person name="Spang A."/>
            <person name="Saw J.H."/>
            <person name="Jorgensen S.L."/>
            <person name="Zaremba-Niedzwiedzka K."/>
            <person name="Martijn J."/>
            <person name="Lind A.E."/>
            <person name="van Eijk R."/>
            <person name="Schleper C."/>
            <person name="Guy L."/>
            <person name="Ettema T.J."/>
        </authorList>
    </citation>
    <scope>NUCLEOTIDE SEQUENCE</scope>
</reference>
<evidence type="ECO:0000313" key="1">
    <source>
        <dbReference type="EMBL" id="KKM90373.1"/>
    </source>
</evidence>
<sequence length="61" mass="7244">MAEIKLTWSEFLEAAIFRLAEQHPKIALNKENNARFVRDHSYEGEGECYELPQYVYVRLEP</sequence>
<accession>A0A0F9LAF2</accession>
<organism evidence="1">
    <name type="scientific">marine sediment metagenome</name>
    <dbReference type="NCBI Taxonomy" id="412755"/>
    <lineage>
        <taxon>unclassified sequences</taxon>
        <taxon>metagenomes</taxon>
        <taxon>ecological metagenomes</taxon>
    </lineage>
</organism>
<comment type="caution">
    <text evidence="1">The sequence shown here is derived from an EMBL/GenBank/DDBJ whole genome shotgun (WGS) entry which is preliminary data.</text>
</comment>
<protein>
    <submittedName>
        <fullName evidence="1">Uncharacterized protein</fullName>
    </submittedName>
</protein>
<proteinExistence type="predicted"/>
<dbReference type="AlphaFoldDB" id="A0A0F9LAF2"/>
<name>A0A0F9LAF2_9ZZZZ</name>
<dbReference type="EMBL" id="LAZR01006680">
    <property type="protein sequence ID" value="KKM90373.1"/>
    <property type="molecule type" value="Genomic_DNA"/>
</dbReference>